<accession>A0ABU7FX17</accession>
<comment type="caution">
    <text evidence="1">The sequence shown here is derived from an EMBL/GenBank/DDBJ whole genome shotgun (WGS) entry which is preliminary data.</text>
</comment>
<evidence type="ECO:0000313" key="1">
    <source>
        <dbReference type="EMBL" id="MED7828484.1"/>
    </source>
</evidence>
<dbReference type="Proteomes" id="UP001333996">
    <property type="component" value="Unassembled WGS sequence"/>
</dbReference>
<sequence length="83" mass="9044">MKADVTPGPGLTNGIIVWSAGRGRVKRLVQHPMTAAGRSWNAPDHAFHPEFRGSGSPSLITGKQKHLHMTDQQSLRCSSLNEE</sequence>
<reference evidence="1" key="1">
    <citation type="submission" date="2024-01" db="EMBL/GenBank/DDBJ databases">
        <title>First draft genome sequence data of TA4-1, the type strain of Gram-positive actinobacterium Streptomyces chiangmaiensis.</title>
        <authorList>
            <person name="Yasawong M."/>
            <person name="Nantapong N."/>
        </authorList>
    </citation>
    <scope>NUCLEOTIDE SEQUENCE</scope>
    <source>
        <strain evidence="1">TA4-1</strain>
    </source>
</reference>
<name>A0ABU7FX17_9ACTN</name>
<organism evidence="1 2">
    <name type="scientific">Streptomyces chiangmaiensis</name>
    <dbReference type="NCBI Taxonomy" id="766497"/>
    <lineage>
        <taxon>Bacteria</taxon>
        <taxon>Bacillati</taxon>
        <taxon>Actinomycetota</taxon>
        <taxon>Actinomycetes</taxon>
        <taxon>Kitasatosporales</taxon>
        <taxon>Streptomycetaceae</taxon>
        <taxon>Streptomyces</taxon>
    </lineage>
</organism>
<protein>
    <submittedName>
        <fullName evidence="1">Uncharacterized protein</fullName>
    </submittedName>
</protein>
<keyword evidence="2" id="KW-1185">Reference proteome</keyword>
<dbReference type="EMBL" id="JAYWVC010000397">
    <property type="protein sequence ID" value="MED7828484.1"/>
    <property type="molecule type" value="Genomic_DNA"/>
</dbReference>
<proteinExistence type="predicted"/>
<gene>
    <name evidence="1" type="ORF">VXC91_43185</name>
</gene>
<evidence type="ECO:0000313" key="2">
    <source>
        <dbReference type="Proteomes" id="UP001333996"/>
    </source>
</evidence>
<dbReference type="RefSeq" id="WP_329512824.1">
    <property type="nucleotide sequence ID" value="NZ_JAYWVC010000397.1"/>
</dbReference>